<dbReference type="Gramene" id="EFJ37296">
    <property type="protein sequence ID" value="EFJ37296"/>
    <property type="gene ID" value="SELMODRAFT_77321"/>
</dbReference>
<feature type="non-terminal residue" evidence="10">
    <location>
        <position position="1"/>
    </location>
</feature>
<dbReference type="GO" id="GO:0000278">
    <property type="term" value="P:mitotic cell cycle"/>
    <property type="evidence" value="ECO:0007669"/>
    <property type="project" value="UniProtKB-ARBA"/>
</dbReference>
<dbReference type="GO" id="GO:0008017">
    <property type="term" value="F:microtubule binding"/>
    <property type="evidence" value="ECO:0007669"/>
    <property type="project" value="InterPro"/>
</dbReference>
<dbReference type="Gene3D" id="3.40.850.10">
    <property type="entry name" value="Kinesin motor domain"/>
    <property type="match status" value="1"/>
</dbReference>
<dbReference type="GO" id="GO:0008608">
    <property type="term" value="P:attachment of spindle microtubules to kinetochore"/>
    <property type="evidence" value="ECO:0007669"/>
    <property type="project" value="UniProtKB-ARBA"/>
</dbReference>
<dbReference type="PROSITE" id="PS00411">
    <property type="entry name" value="KINESIN_MOTOR_1"/>
    <property type="match status" value="1"/>
</dbReference>
<dbReference type="Proteomes" id="UP000001514">
    <property type="component" value="Unassembled WGS sequence"/>
</dbReference>
<gene>
    <name evidence="10" type="ORF">SELMODRAFT_77321</name>
    <name evidence="9" type="ORF">SELMODRAFT_95271</name>
</gene>
<accession>D8QRQ9</accession>
<evidence type="ECO:0000313" key="9">
    <source>
        <dbReference type="EMBL" id="EFJ27650.1"/>
    </source>
</evidence>
<evidence type="ECO:0000256" key="6">
    <source>
        <dbReference type="PROSITE-ProRule" id="PRU00283"/>
    </source>
</evidence>
<keyword evidence="11" id="KW-1185">Reference proteome</keyword>
<dbReference type="EMBL" id="GL377566">
    <property type="protein sequence ID" value="EFJ37296.1"/>
    <property type="molecule type" value="Genomic_DNA"/>
</dbReference>
<dbReference type="InterPro" id="IPR019821">
    <property type="entry name" value="Kinesin_motor_CS"/>
</dbReference>
<dbReference type="GO" id="GO:0140694">
    <property type="term" value="P:membraneless organelle assembly"/>
    <property type="evidence" value="ECO:0007669"/>
    <property type="project" value="UniProtKB-ARBA"/>
</dbReference>
<dbReference type="AlphaFoldDB" id="D8QRQ9"/>
<dbReference type="GO" id="GO:0043515">
    <property type="term" value="F:kinetochore binding"/>
    <property type="evidence" value="ECO:0007669"/>
    <property type="project" value="UniProtKB-ARBA"/>
</dbReference>
<dbReference type="GO" id="GO:0000226">
    <property type="term" value="P:microtubule cytoskeleton organization"/>
    <property type="evidence" value="ECO:0007669"/>
    <property type="project" value="UniProtKB-ARBA"/>
</dbReference>
<reference evidence="10 11" key="1">
    <citation type="journal article" date="2011" name="Science">
        <title>The Selaginella genome identifies genetic changes associated with the evolution of vascular plants.</title>
        <authorList>
            <person name="Banks J.A."/>
            <person name="Nishiyama T."/>
            <person name="Hasebe M."/>
            <person name="Bowman J.L."/>
            <person name="Gribskov M."/>
            <person name="dePamphilis C."/>
            <person name="Albert V.A."/>
            <person name="Aono N."/>
            <person name="Aoyama T."/>
            <person name="Ambrose B.A."/>
            <person name="Ashton N.W."/>
            <person name="Axtell M.J."/>
            <person name="Barker E."/>
            <person name="Barker M.S."/>
            <person name="Bennetzen J.L."/>
            <person name="Bonawitz N.D."/>
            <person name="Chapple C."/>
            <person name="Cheng C."/>
            <person name="Correa L.G."/>
            <person name="Dacre M."/>
            <person name="DeBarry J."/>
            <person name="Dreyer I."/>
            <person name="Elias M."/>
            <person name="Engstrom E.M."/>
            <person name="Estelle M."/>
            <person name="Feng L."/>
            <person name="Finet C."/>
            <person name="Floyd S.K."/>
            <person name="Frommer W.B."/>
            <person name="Fujita T."/>
            <person name="Gramzow L."/>
            <person name="Gutensohn M."/>
            <person name="Harholt J."/>
            <person name="Hattori M."/>
            <person name="Heyl A."/>
            <person name="Hirai T."/>
            <person name="Hiwatashi Y."/>
            <person name="Ishikawa M."/>
            <person name="Iwata M."/>
            <person name="Karol K.G."/>
            <person name="Koehler B."/>
            <person name="Kolukisaoglu U."/>
            <person name="Kubo M."/>
            <person name="Kurata T."/>
            <person name="Lalonde S."/>
            <person name="Li K."/>
            <person name="Li Y."/>
            <person name="Litt A."/>
            <person name="Lyons E."/>
            <person name="Manning G."/>
            <person name="Maruyama T."/>
            <person name="Michael T.P."/>
            <person name="Mikami K."/>
            <person name="Miyazaki S."/>
            <person name="Morinaga S."/>
            <person name="Murata T."/>
            <person name="Mueller-Roeber B."/>
            <person name="Nelson D.R."/>
            <person name="Obara M."/>
            <person name="Oguri Y."/>
            <person name="Olmstead R.G."/>
            <person name="Onodera N."/>
            <person name="Petersen B.L."/>
            <person name="Pils B."/>
            <person name="Prigge M."/>
            <person name="Rensing S.A."/>
            <person name="Riano-Pachon D.M."/>
            <person name="Roberts A.W."/>
            <person name="Sato Y."/>
            <person name="Scheller H.V."/>
            <person name="Schulz B."/>
            <person name="Schulz C."/>
            <person name="Shakirov E.V."/>
            <person name="Shibagaki N."/>
            <person name="Shinohara N."/>
            <person name="Shippen D.E."/>
            <person name="Soerensen I."/>
            <person name="Sotooka R."/>
            <person name="Sugimoto N."/>
            <person name="Sugita M."/>
            <person name="Sumikawa N."/>
            <person name="Tanurdzic M."/>
            <person name="Theissen G."/>
            <person name="Ulvskov P."/>
            <person name="Wakazuki S."/>
            <person name="Weng J.K."/>
            <person name="Willats W.W."/>
            <person name="Wipf D."/>
            <person name="Wolf P.G."/>
            <person name="Yang L."/>
            <person name="Zimmer A.D."/>
            <person name="Zhu Q."/>
            <person name="Mitros T."/>
            <person name="Hellsten U."/>
            <person name="Loque D."/>
            <person name="Otillar R."/>
            <person name="Salamov A."/>
            <person name="Schmutz J."/>
            <person name="Shapiro H."/>
            <person name="Lindquist E."/>
            <person name="Lucas S."/>
            <person name="Rokhsar D."/>
            <person name="Grigoriev I.V."/>
        </authorList>
    </citation>
    <scope>NUCLEOTIDE SEQUENCE [LARGE SCALE GENOMIC DNA]</scope>
</reference>
<evidence type="ECO:0000256" key="5">
    <source>
        <dbReference type="ARBA" id="ARBA00023175"/>
    </source>
</evidence>
<dbReference type="GO" id="GO:0000779">
    <property type="term" value="C:condensed chromosome, centromeric region"/>
    <property type="evidence" value="ECO:0007669"/>
    <property type="project" value="UniProtKB-ARBA"/>
</dbReference>
<dbReference type="InterPro" id="IPR027640">
    <property type="entry name" value="Kinesin-like_fam"/>
</dbReference>
<dbReference type="EMBL" id="GL377581">
    <property type="protein sequence ID" value="EFJ27650.1"/>
    <property type="molecule type" value="Genomic_DNA"/>
</dbReference>
<dbReference type="SMART" id="SM00129">
    <property type="entry name" value="KISc"/>
    <property type="match status" value="1"/>
</dbReference>
<dbReference type="HOGENOM" id="CLU_001485_2_0_1"/>
<dbReference type="STRING" id="88036.D8QRQ9"/>
<comment type="similarity">
    <text evidence="1">Belongs to the TRAFAC class myosin-kinesin ATPase superfamily. Kinesin family. KIN-7 subfamily.</text>
</comment>
<dbReference type="GO" id="GO:0033044">
    <property type="term" value="P:regulation of chromosome organization"/>
    <property type="evidence" value="ECO:0007669"/>
    <property type="project" value="UniProtKB-ARBA"/>
</dbReference>
<keyword evidence="3 6" id="KW-0067">ATP-binding</keyword>
<dbReference type="Gramene" id="EFJ27650">
    <property type="protein sequence ID" value="EFJ27650"/>
    <property type="gene ID" value="SELMODRAFT_95271"/>
</dbReference>
<keyword evidence="7" id="KW-0493">Microtubule</keyword>
<keyword evidence="5 6" id="KW-0505">Motor protein</keyword>
<dbReference type="InterPro" id="IPR001752">
    <property type="entry name" value="Kinesin_motor_dom"/>
</dbReference>
<dbReference type="KEGG" id="smo:SELMODRAFT_77321"/>
<dbReference type="InterPro" id="IPR036961">
    <property type="entry name" value="Kinesin_motor_dom_sf"/>
</dbReference>
<evidence type="ECO:0000256" key="1">
    <source>
        <dbReference type="ARBA" id="ARBA00007310"/>
    </source>
</evidence>
<keyword evidence="4" id="KW-0175">Coiled coil</keyword>
<dbReference type="FunFam" id="3.40.850.10:FF:000026">
    <property type="entry name" value="Centromere-associated protein E"/>
    <property type="match status" value="1"/>
</dbReference>
<proteinExistence type="inferred from homology"/>
<protein>
    <recommendedName>
        <fullName evidence="7">Kinesin-like protein</fullName>
    </recommendedName>
</protein>
<feature type="domain" description="Kinesin motor" evidence="8">
    <location>
        <begin position="1"/>
        <end position="278"/>
    </location>
</feature>
<dbReference type="Pfam" id="PF00225">
    <property type="entry name" value="Kinesin"/>
    <property type="match status" value="1"/>
</dbReference>
<dbReference type="OMA" id="QVNERTH"/>
<evidence type="ECO:0000259" key="8">
    <source>
        <dbReference type="PROSITE" id="PS50067"/>
    </source>
</evidence>
<sequence length="322" mass="35658">DQLFGSNSKNSDVYDIHAKEVVISALQGFNGTVFAYGQTSSGKTYTMQGSDSHPGIIPLAIRDVFDSISQNSSREFLVRVSYMEIYNEEINDLLAPENRKLQIHENFEKGLFVAGLREEIVNSPDQVFDFLKLGEAHRHFGETNMNSYSSRSHSIFRMVIESRDNNRNTDSVRVSTLNLVDLAGSERVAKTGAGGVRLKEGQHINKSLMTLGTVINKLSEGPGKGGHIPYRDSKLTRILQSALDGNAKTAIICTITPDEIHIDETKGTLQFASRAKKVATCAHVNEVCFTWLFGIASLIPEAQLQLTSLFTIFLFPVFVDTH</sequence>
<organism evidence="11">
    <name type="scientific">Selaginella moellendorffii</name>
    <name type="common">Spikemoss</name>
    <dbReference type="NCBI Taxonomy" id="88036"/>
    <lineage>
        <taxon>Eukaryota</taxon>
        <taxon>Viridiplantae</taxon>
        <taxon>Streptophyta</taxon>
        <taxon>Embryophyta</taxon>
        <taxon>Tracheophyta</taxon>
        <taxon>Lycopodiopsida</taxon>
        <taxon>Selaginellales</taxon>
        <taxon>Selaginellaceae</taxon>
        <taxon>Selaginella</taxon>
    </lineage>
</organism>
<dbReference type="GO" id="GO:0005524">
    <property type="term" value="F:ATP binding"/>
    <property type="evidence" value="ECO:0007669"/>
    <property type="project" value="UniProtKB-UniRule"/>
</dbReference>
<dbReference type="KEGG" id="smo:SELMODRAFT_95271"/>
<dbReference type="PROSITE" id="PS50067">
    <property type="entry name" value="KINESIN_MOTOR_2"/>
    <property type="match status" value="1"/>
</dbReference>
<dbReference type="PANTHER" id="PTHR47968">
    <property type="entry name" value="CENTROMERE PROTEIN E"/>
    <property type="match status" value="1"/>
</dbReference>
<dbReference type="GO" id="GO:0005874">
    <property type="term" value="C:microtubule"/>
    <property type="evidence" value="ECO:0007669"/>
    <property type="project" value="UniProtKB-KW"/>
</dbReference>
<dbReference type="PRINTS" id="PR00380">
    <property type="entry name" value="KINESINHEAVY"/>
</dbReference>
<name>D8QRQ9_SELML</name>
<dbReference type="CDD" id="cd01374">
    <property type="entry name" value="KISc_CENP_E"/>
    <property type="match status" value="1"/>
</dbReference>
<dbReference type="eggNOG" id="KOG0242">
    <property type="taxonomic scope" value="Eukaryota"/>
</dbReference>
<dbReference type="InParanoid" id="D8QRQ9"/>
<keyword evidence="2 6" id="KW-0547">Nucleotide-binding</keyword>
<dbReference type="GO" id="GO:0007018">
    <property type="term" value="P:microtubule-based movement"/>
    <property type="evidence" value="ECO:0007669"/>
    <property type="project" value="InterPro"/>
</dbReference>
<dbReference type="GO" id="GO:0003777">
    <property type="term" value="F:microtubule motor activity"/>
    <property type="evidence" value="ECO:0007669"/>
    <property type="project" value="InterPro"/>
</dbReference>
<evidence type="ECO:0000313" key="11">
    <source>
        <dbReference type="Proteomes" id="UP000001514"/>
    </source>
</evidence>
<evidence type="ECO:0000256" key="4">
    <source>
        <dbReference type="ARBA" id="ARBA00023054"/>
    </source>
</evidence>
<evidence type="ECO:0000256" key="2">
    <source>
        <dbReference type="ARBA" id="ARBA00022741"/>
    </source>
</evidence>
<evidence type="ECO:0000256" key="3">
    <source>
        <dbReference type="ARBA" id="ARBA00022840"/>
    </source>
</evidence>
<feature type="binding site" evidence="6">
    <location>
        <begin position="37"/>
        <end position="44"/>
    </location>
    <ligand>
        <name>ATP</name>
        <dbReference type="ChEBI" id="CHEBI:30616"/>
    </ligand>
</feature>
<dbReference type="PANTHER" id="PTHR47968:SF75">
    <property type="entry name" value="CENTROMERE-ASSOCIATED PROTEIN E"/>
    <property type="match status" value="1"/>
</dbReference>
<dbReference type="InterPro" id="IPR027417">
    <property type="entry name" value="P-loop_NTPase"/>
</dbReference>
<evidence type="ECO:0000313" key="10">
    <source>
        <dbReference type="EMBL" id="EFJ37296.1"/>
    </source>
</evidence>
<dbReference type="GO" id="GO:0042327">
    <property type="term" value="P:positive regulation of phosphorylation"/>
    <property type="evidence" value="ECO:0007669"/>
    <property type="project" value="UniProtKB-ARBA"/>
</dbReference>
<dbReference type="SUPFAM" id="SSF52540">
    <property type="entry name" value="P-loop containing nucleoside triphosphate hydrolases"/>
    <property type="match status" value="1"/>
</dbReference>
<evidence type="ECO:0000256" key="7">
    <source>
        <dbReference type="RuleBase" id="RU000394"/>
    </source>
</evidence>
<dbReference type="GO" id="GO:1901987">
    <property type="term" value="P:regulation of cell cycle phase transition"/>
    <property type="evidence" value="ECO:0007669"/>
    <property type="project" value="UniProtKB-ARBA"/>
</dbReference>